<dbReference type="EMBL" id="CALOZG010000075">
    <property type="protein sequence ID" value="CAH4036589.1"/>
    <property type="molecule type" value="Genomic_DNA"/>
</dbReference>
<dbReference type="Proteomes" id="UP001152562">
    <property type="component" value="Unassembled WGS sequence"/>
</dbReference>
<evidence type="ECO:0000313" key="2">
    <source>
        <dbReference type="Proteomes" id="UP001152562"/>
    </source>
</evidence>
<gene>
    <name evidence="1" type="ORF">PIBRA_LOCUS12367</name>
</gene>
<keyword evidence="2" id="KW-1185">Reference proteome</keyword>
<proteinExistence type="predicted"/>
<reference evidence="1" key="1">
    <citation type="submission" date="2022-05" db="EMBL/GenBank/DDBJ databases">
        <authorList>
            <person name="Okamura Y."/>
        </authorList>
    </citation>
    <scope>NUCLEOTIDE SEQUENCE</scope>
</reference>
<protein>
    <submittedName>
        <fullName evidence="1">Uncharacterized protein</fullName>
    </submittedName>
</protein>
<dbReference type="AlphaFoldDB" id="A0A9P0TQE1"/>
<organism evidence="1 2">
    <name type="scientific">Pieris brassicae</name>
    <name type="common">White butterfly</name>
    <name type="synonym">Large white butterfly</name>
    <dbReference type="NCBI Taxonomy" id="7116"/>
    <lineage>
        <taxon>Eukaryota</taxon>
        <taxon>Metazoa</taxon>
        <taxon>Ecdysozoa</taxon>
        <taxon>Arthropoda</taxon>
        <taxon>Hexapoda</taxon>
        <taxon>Insecta</taxon>
        <taxon>Pterygota</taxon>
        <taxon>Neoptera</taxon>
        <taxon>Endopterygota</taxon>
        <taxon>Lepidoptera</taxon>
        <taxon>Glossata</taxon>
        <taxon>Ditrysia</taxon>
        <taxon>Papilionoidea</taxon>
        <taxon>Pieridae</taxon>
        <taxon>Pierinae</taxon>
        <taxon>Pieris</taxon>
    </lineage>
</organism>
<sequence>MDKYTQCDKAVDSMLYKPVRVSGRGAVAASKPRRAGDMRMGELIGISSTQMPQSAMQSVYYRRRCARDWKLSID</sequence>
<comment type="caution">
    <text evidence="1">The sequence shown here is derived from an EMBL/GenBank/DDBJ whole genome shotgun (WGS) entry which is preliminary data.</text>
</comment>
<name>A0A9P0TQE1_PIEBR</name>
<accession>A0A9P0TQE1</accession>
<evidence type="ECO:0000313" key="1">
    <source>
        <dbReference type="EMBL" id="CAH4036589.1"/>
    </source>
</evidence>